<dbReference type="InParanoid" id="A0A1Z5KPD5"/>
<keyword evidence="4" id="KW-1185">Reference proteome</keyword>
<organism evidence="3 4">
    <name type="scientific">Fistulifera solaris</name>
    <name type="common">Oleaginous diatom</name>
    <dbReference type="NCBI Taxonomy" id="1519565"/>
    <lineage>
        <taxon>Eukaryota</taxon>
        <taxon>Sar</taxon>
        <taxon>Stramenopiles</taxon>
        <taxon>Ochrophyta</taxon>
        <taxon>Bacillariophyta</taxon>
        <taxon>Bacillariophyceae</taxon>
        <taxon>Bacillariophycidae</taxon>
        <taxon>Naviculales</taxon>
        <taxon>Naviculaceae</taxon>
        <taxon>Fistulifera</taxon>
    </lineage>
</organism>
<dbReference type="SUPFAM" id="SSF50729">
    <property type="entry name" value="PH domain-like"/>
    <property type="match status" value="1"/>
</dbReference>
<gene>
    <name evidence="3" type="ORF">FisN_35Lh040</name>
</gene>
<feature type="domain" description="PH" evidence="2">
    <location>
        <begin position="309"/>
        <end position="419"/>
    </location>
</feature>
<evidence type="ECO:0000259" key="2">
    <source>
        <dbReference type="PROSITE" id="PS50003"/>
    </source>
</evidence>
<dbReference type="Pfam" id="PF00169">
    <property type="entry name" value="PH"/>
    <property type="match status" value="1"/>
</dbReference>
<comment type="caution">
    <text evidence="3">The sequence shown here is derived from an EMBL/GenBank/DDBJ whole genome shotgun (WGS) entry which is preliminary data.</text>
</comment>
<accession>A0A1Z5KPD5</accession>
<dbReference type="InterPro" id="IPR011993">
    <property type="entry name" value="PH-like_dom_sf"/>
</dbReference>
<dbReference type="Gene3D" id="2.30.29.30">
    <property type="entry name" value="Pleckstrin-homology domain (PH domain)/Phosphotyrosine-binding domain (PTB)"/>
    <property type="match status" value="1"/>
</dbReference>
<feature type="compositionally biased region" description="Low complexity" evidence="1">
    <location>
        <begin position="238"/>
        <end position="248"/>
    </location>
</feature>
<feature type="region of interest" description="Disordered" evidence="1">
    <location>
        <begin position="646"/>
        <end position="668"/>
    </location>
</feature>
<feature type="compositionally biased region" description="Polar residues" evidence="1">
    <location>
        <begin position="98"/>
        <end position="110"/>
    </location>
</feature>
<evidence type="ECO:0000313" key="4">
    <source>
        <dbReference type="Proteomes" id="UP000198406"/>
    </source>
</evidence>
<dbReference type="PROSITE" id="PS50003">
    <property type="entry name" value="PH_DOMAIN"/>
    <property type="match status" value="1"/>
</dbReference>
<name>A0A1Z5KPD5_FISSO</name>
<proteinExistence type="predicted"/>
<protein>
    <recommendedName>
        <fullName evidence="2">PH domain-containing protein</fullName>
    </recommendedName>
</protein>
<dbReference type="InterPro" id="IPR001849">
    <property type="entry name" value="PH_domain"/>
</dbReference>
<evidence type="ECO:0000256" key="1">
    <source>
        <dbReference type="SAM" id="MobiDB-lite"/>
    </source>
</evidence>
<dbReference type="SMART" id="SM00233">
    <property type="entry name" value="PH"/>
    <property type="match status" value="1"/>
</dbReference>
<reference evidence="3 4" key="1">
    <citation type="journal article" date="2015" name="Plant Cell">
        <title>Oil accumulation by the oleaginous diatom Fistulifera solaris as revealed by the genome and transcriptome.</title>
        <authorList>
            <person name="Tanaka T."/>
            <person name="Maeda Y."/>
            <person name="Veluchamy A."/>
            <person name="Tanaka M."/>
            <person name="Abida H."/>
            <person name="Marechal E."/>
            <person name="Bowler C."/>
            <person name="Muto M."/>
            <person name="Sunaga Y."/>
            <person name="Tanaka M."/>
            <person name="Yoshino T."/>
            <person name="Taniguchi T."/>
            <person name="Fukuda Y."/>
            <person name="Nemoto M."/>
            <person name="Matsumoto M."/>
            <person name="Wong P.S."/>
            <person name="Aburatani S."/>
            <person name="Fujibuchi W."/>
        </authorList>
    </citation>
    <scope>NUCLEOTIDE SEQUENCE [LARGE SCALE GENOMIC DNA]</scope>
    <source>
        <strain evidence="3 4">JPCC DA0580</strain>
    </source>
</reference>
<feature type="region of interest" description="Disordered" evidence="1">
    <location>
        <begin position="586"/>
        <end position="625"/>
    </location>
</feature>
<feature type="region of interest" description="Disordered" evidence="1">
    <location>
        <begin position="197"/>
        <end position="248"/>
    </location>
</feature>
<evidence type="ECO:0000313" key="3">
    <source>
        <dbReference type="EMBL" id="GAX28184.1"/>
    </source>
</evidence>
<dbReference type="EMBL" id="BDSP01000267">
    <property type="protein sequence ID" value="GAX28184.1"/>
    <property type="molecule type" value="Genomic_DNA"/>
</dbReference>
<feature type="region of interest" description="Disordered" evidence="1">
    <location>
        <begin position="95"/>
        <end position="120"/>
    </location>
</feature>
<dbReference type="Proteomes" id="UP000198406">
    <property type="component" value="Unassembled WGS sequence"/>
</dbReference>
<dbReference type="OrthoDB" id="47721at2759"/>
<sequence length="668" mass="75531">MSNSKGELHRIYWQQWVSSSERKSRRELITSSAGIRISHSGAKAKDVTQLLRDTLKIRSTQMSQPESGDHLVLVGTLYSLPRDYIQFEHEQERRLSHSLETQQNSNSTAIAATPPSVSPYPKSDPYHVVKTLHPEDDPLEIKRRMEARLKQLQREAPVSRTIISPKLQWFFIPSSNDKESLIPNCVELDGYCSSLEDEEGDCRSTHSNSDSFDDDEEERISNGAQDRASTDNEVHDTNLSNDQSLSSSSISNMDDIVTKRFSWLDKNVSEQTSRNEAQINIDPAIAHKVNKQQKRRQIFHKQYNSTVKAQAYAGYLFKQSHQDSNVWRKCFSVITDDYLWYISRMYGIDNGHDKLSYSKHGRIRLTHALLLEPSPDYAPLFRTPFAFELVTGNGTSHVFRASGKARQTNWIQTLSSRIIQAYENSFLDNAELIVADETVARTQRMETLATDPLWKAIVSANDRISVDEHVTRMRGHLGAVLRWGMQVSVFKERCRQIQRSLPAKSPIVVTTLFSESSSRPTSFASHPIGSVDPFVSALMETAWTRAAELLARATHVATQLQSRLPHSIEAQCRHIDYMIHGRFRTNSAEDASRSSLGDHQRSPGTDKDEKSVSERNNSHRDAPPIDLFDQLLTDLQLLAANKVAVTKRVKNDGDQPSSSGDNGLKGIE</sequence>
<feature type="compositionally biased region" description="Basic and acidic residues" evidence="1">
    <location>
        <begin position="590"/>
        <end position="623"/>
    </location>
</feature>
<dbReference type="AlphaFoldDB" id="A0A1Z5KPD5"/>